<evidence type="ECO:0000313" key="2">
    <source>
        <dbReference type="EMBL" id="CAL6073043.1"/>
    </source>
</evidence>
<proteinExistence type="predicted"/>
<reference evidence="2 3" key="2">
    <citation type="submission" date="2024-07" db="EMBL/GenBank/DDBJ databases">
        <authorList>
            <person name="Akdeniz Z."/>
        </authorList>
    </citation>
    <scope>NUCLEOTIDE SEQUENCE [LARGE SCALE GENOMIC DNA]</scope>
</reference>
<evidence type="ECO:0000313" key="3">
    <source>
        <dbReference type="Proteomes" id="UP001642409"/>
    </source>
</evidence>
<accession>A0AA86UNA5</accession>
<dbReference type="EMBL" id="CAXDID020000299">
    <property type="protein sequence ID" value="CAL6073043.1"/>
    <property type="molecule type" value="Genomic_DNA"/>
</dbReference>
<dbReference type="Proteomes" id="UP001642409">
    <property type="component" value="Unassembled WGS sequence"/>
</dbReference>
<reference evidence="1" key="1">
    <citation type="submission" date="2023-06" db="EMBL/GenBank/DDBJ databases">
        <authorList>
            <person name="Kurt Z."/>
        </authorList>
    </citation>
    <scope>NUCLEOTIDE SEQUENCE</scope>
</reference>
<comment type="caution">
    <text evidence="1">The sequence shown here is derived from an EMBL/GenBank/DDBJ whole genome shotgun (WGS) entry which is preliminary data.</text>
</comment>
<organism evidence="1">
    <name type="scientific">Hexamita inflata</name>
    <dbReference type="NCBI Taxonomy" id="28002"/>
    <lineage>
        <taxon>Eukaryota</taxon>
        <taxon>Metamonada</taxon>
        <taxon>Diplomonadida</taxon>
        <taxon>Hexamitidae</taxon>
        <taxon>Hexamitinae</taxon>
        <taxon>Hexamita</taxon>
    </lineage>
</organism>
<dbReference type="AlphaFoldDB" id="A0AA86UNA5"/>
<evidence type="ECO:0000313" key="1">
    <source>
        <dbReference type="EMBL" id="CAI9945418.1"/>
    </source>
</evidence>
<dbReference type="EMBL" id="CATOUU010000745">
    <property type="protein sequence ID" value="CAI9945418.1"/>
    <property type="molecule type" value="Genomic_DNA"/>
</dbReference>
<gene>
    <name evidence="1" type="ORF">HINF_LOCUS33063</name>
    <name evidence="2" type="ORF">HINF_LOCUS55912</name>
</gene>
<name>A0AA86UNA5_9EUKA</name>
<sequence>MLTGVQPAILVLELNMQYSLVCNINVLRQSCIIPFSRDIGMWCKQRQSNFRYPNQIGVTFVLKPNLDFCNRKTQRSKRITLSHHVKLAACGNKKPARLYSRNDVVETFVEICPQIMSIFVQYVAQL</sequence>
<keyword evidence="3" id="KW-1185">Reference proteome</keyword>
<protein>
    <submittedName>
        <fullName evidence="2">Hypothetical_protein</fullName>
    </submittedName>
</protein>